<feature type="region of interest" description="Disordered" evidence="1">
    <location>
        <begin position="1"/>
        <end position="30"/>
    </location>
</feature>
<gene>
    <name evidence="2" type="ORF">TUM3794_17560</name>
</gene>
<evidence type="ECO:0000313" key="3">
    <source>
        <dbReference type="Proteomes" id="UP000773469"/>
    </source>
</evidence>
<organism evidence="2 3">
    <name type="scientific">Shewanella colwelliana</name>
    <name type="common">Alteromonas colwelliana</name>
    <dbReference type="NCBI Taxonomy" id="23"/>
    <lineage>
        <taxon>Bacteria</taxon>
        <taxon>Pseudomonadati</taxon>
        <taxon>Pseudomonadota</taxon>
        <taxon>Gammaproteobacteria</taxon>
        <taxon>Alteromonadales</taxon>
        <taxon>Shewanellaceae</taxon>
        <taxon>Shewanella</taxon>
    </lineage>
</organism>
<accession>A0ABQ4NYY2</accession>
<reference evidence="2 3" key="1">
    <citation type="submission" date="2021-05" db="EMBL/GenBank/DDBJ databases">
        <title>Molecular characterization for Shewanella algae harboring chromosomal blaOXA-55-like strains isolated from clinical and environment sample.</title>
        <authorList>
            <person name="Ohama Y."/>
            <person name="Aoki K."/>
            <person name="Harada S."/>
            <person name="Moriya K."/>
            <person name="Ishii Y."/>
            <person name="Tateda K."/>
        </authorList>
    </citation>
    <scope>NUCLEOTIDE SEQUENCE [LARGE SCALE GENOMIC DNA]</scope>
    <source>
        <strain evidence="2 3">MBTL60-118</strain>
    </source>
</reference>
<comment type="caution">
    <text evidence="2">The sequence shown here is derived from an EMBL/GenBank/DDBJ whole genome shotgun (WGS) entry which is preliminary data.</text>
</comment>
<dbReference type="Proteomes" id="UP000773469">
    <property type="component" value="Unassembled WGS sequence"/>
</dbReference>
<dbReference type="EMBL" id="BPEU01000011">
    <property type="protein sequence ID" value="GIU40220.1"/>
    <property type="molecule type" value="Genomic_DNA"/>
</dbReference>
<evidence type="ECO:0000313" key="2">
    <source>
        <dbReference type="EMBL" id="GIU40220.1"/>
    </source>
</evidence>
<feature type="compositionally biased region" description="Polar residues" evidence="1">
    <location>
        <begin position="14"/>
        <end position="26"/>
    </location>
</feature>
<evidence type="ECO:0000256" key="1">
    <source>
        <dbReference type="SAM" id="MobiDB-lite"/>
    </source>
</evidence>
<sequence length="64" mass="7326">MADALADIGDKQSPPMSNKIDPTNHNNRTKPPYSLHYFTLIYKHSTLRIKTINHAVMSFNIKQT</sequence>
<proteinExistence type="predicted"/>
<keyword evidence="3" id="KW-1185">Reference proteome</keyword>
<protein>
    <submittedName>
        <fullName evidence="2">Uncharacterized protein</fullName>
    </submittedName>
</protein>
<name>A0ABQ4NYY2_SHECO</name>